<dbReference type="Proteomes" id="UP000077266">
    <property type="component" value="Unassembled WGS sequence"/>
</dbReference>
<dbReference type="InParanoid" id="A0A166NCB4"/>
<accession>A0A166NCB4</accession>
<keyword evidence="2" id="KW-1185">Reference proteome</keyword>
<organism evidence="1 2">
    <name type="scientific">Exidia glandulosa HHB12029</name>
    <dbReference type="NCBI Taxonomy" id="1314781"/>
    <lineage>
        <taxon>Eukaryota</taxon>
        <taxon>Fungi</taxon>
        <taxon>Dikarya</taxon>
        <taxon>Basidiomycota</taxon>
        <taxon>Agaricomycotina</taxon>
        <taxon>Agaricomycetes</taxon>
        <taxon>Auriculariales</taxon>
        <taxon>Exidiaceae</taxon>
        <taxon>Exidia</taxon>
    </lineage>
</organism>
<name>A0A166NCB4_EXIGL</name>
<reference evidence="1 2" key="1">
    <citation type="journal article" date="2016" name="Mol. Biol. Evol.">
        <title>Comparative Genomics of Early-Diverging Mushroom-Forming Fungi Provides Insights into the Origins of Lignocellulose Decay Capabilities.</title>
        <authorList>
            <person name="Nagy L.G."/>
            <person name="Riley R."/>
            <person name="Tritt A."/>
            <person name="Adam C."/>
            <person name="Daum C."/>
            <person name="Floudas D."/>
            <person name="Sun H."/>
            <person name="Yadav J.S."/>
            <person name="Pangilinan J."/>
            <person name="Larsson K.H."/>
            <person name="Matsuura K."/>
            <person name="Barry K."/>
            <person name="Labutti K."/>
            <person name="Kuo R."/>
            <person name="Ohm R.A."/>
            <person name="Bhattacharya S.S."/>
            <person name="Shirouzu T."/>
            <person name="Yoshinaga Y."/>
            <person name="Martin F.M."/>
            <person name="Grigoriev I.V."/>
            <person name="Hibbett D.S."/>
        </authorList>
    </citation>
    <scope>NUCLEOTIDE SEQUENCE [LARGE SCALE GENOMIC DNA]</scope>
    <source>
        <strain evidence="1 2">HHB12029</strain>
    </source>
</reference>
<dbReference type="AlphaFoldDB" id="A0A166NCB4"/>
<gene>
    <name evidence="1" type="ORF">EXIGLDRAFT_782959</name>
</gene>
<dbReference type="EMBL" id="KV426705">
    <property type="protein sequence ID" value="KZV78997.1"/>
    <property type="molecule type" value="Genomic_DNA"/>
</dbReference>
<evidence type="ECO:0008006" key="3">
    <source>
        <dbReference type="Google" id="ProtNLM"/>
    </source>
</evidence>
<sequence length="226" mass="25167">MSSITDLRLFMVELPPKVLWGILQSCPFLTRSRLQPVDGDFSWRPVGELSFPLLKDMGLYGWGDALFSSWSGFLKLPSLEVLRLDRVHRDYSASAIAGFAATVTTLMLLPEFALSLGADDLDCLVNLTNLTAVEFEMLNGSQISPDFFSQWCRQQAWPHVVTITFKPGAVLSDEAAEALLDLVRTRRHAASDPNTEICQIKSVTFEKSEESGLIPFWLLDQLAALV</sequence>
<proteinExistence type="predicted"/>
<evidence type="ECO:0000313" key="1">
    <source>
        <dbReference type="EMBL" id="KZV78997.1"/>
    </source>
</evidence>
<evidence type="ECO:0000313" key="2">
    <source>
        <dbReference type="Proteomes" id="UP000077266"/>
    </source>
</evidence>
<protein>
    <recommendedName>
        <fullName evidence="3">F-box domain-containing protein</fullName>
    </recommendedName>
</protein>